<dbReference type="CDD" id="cd17920">
    <property type="entry name" value="DEXHc_RecQ"/>
    <property type="match status" value="1"/>
</dbReference>
<evidence type="ECO:0000313" key="14">
    <source>
        <dbReference type="Proteomes" id="UP001596226"/>
    </source>
</evidence>
<evidence type="ECO:0000256" key="2">
    <source>
        <dbReference type="ARBA" id="ARBA00022741"/>
    </source>
</evidence>
<dbReference type="RefSeq" id="WP_377506376.1">
    <property type="nucleotide sequence ID" value="NZ_JBHSQS010000003.1"/>
</dbReference>
<evidence type="ECO:0000256" key="6">
    <source>
        <dbReference type="ARBA" id="ARBA00023235"/>
    </source>
</evidence>
<dbReference type="PANTHER" id="PTHR13710">
    <property type="entry name" value="DNA HELICASE RECQ FAMILY MEMBER"/>
    <property type="match status" value="1"/>
</dbReference>
<dbReference type="PROSITE" id="PS51193">
    <property type="entry name" value="HELICASE_ATP_BIND_2"/>
    <property type="match status" value="1"/>
</dbReference>
<name>A0ABW1H1L4_9ACTN</name>
<gene>
    <name evidence="13" type="ORF">ACFQGL_05615</name>
</gene>
<evidence type="ECO:0000259" key="10">
    <source>
        <dbReference type="PROSITE" id="PS51192"/>
    </source>
</evidence>
<feature type="domain" description="Helicase C-terminal" evidence="12">
    <location>
        <begin position="1370"/>
        <end position="1534"/>
    </location>
</feature>
<dbReference type="InterPro" id="IPR014001">
    <property type="entry name" value="Helicase_ATP-bd"/>
</dbReference>
<dbReference type="InterPro" id="IPR011545">
    <property type="entry name" value="DEAD/DEAH_box_helicase_dom"/>
</dbReference>
<evidence type="ECO:0000256" key="4">
    <source>
        <dbReference type="ARBA" id="ARBA00022840"/>
    </source>
</evidence>
<accession>A0ABW1H1L4</accession>
<dbReference type="InterPro" id="IPR001650">
    <property type="entry name" value="Helicase_C-like"/>
</dbReference>
<protein>
    <recommendedName>
        <fullName evidence="8">DNA 3'-5' helicase</fullName>
        <ecNumber evidence="8">5.6.2.4</ecNumber>
    </recommendedName>
</protein>
<evidence type="ECO:0000256" key="9">
    <source>
        <dbReference type="SAM" id="MobiDB-lite"/>
    </source>
</evidence>
<dbReference type="Pfam" id="PF13307">
    <property type="entry name" value="Helicase_C_2"/>
    <property type="match status" value="1"/>
</dbReference>
<proteinExistence type="inferred from homology"/>
<dbReference type="Pfam" id="PF00271">
    <property type="entry name" value="Helicase_C"/>
    <property type="match status" value="1"/>
</dbReference>
<dbReference type="PANTHER" id="PTHR13710:SF105">
    <property type="entry name" value="ATP-DEPENDENT DNA HELICASE Q1"/>
    <property type="match status" value="1"/>
</dbReference>
<feature type="domain" description="Helicase ATP-binding" evidence="10">
    <location>
        <begin position="1151"/>
        <end position="1334"/>
    </location>
</feature>
<keyword evidence="14" id="KW-1185">Reference proteome</keyword>
<evidence type="ECO:0000313" key="13">
    <source>
        <dbReference type="EMBL" id="MFC5922818.1"/>
    </source>
</evidence>
<feature type="domain" description="Helicase ATP-binding" evidence="11">
    <location>
        <begin position="258"/>
        <end position="565"/>
    </location>
</feature>
<dbReference type="SMART" id="SM00487">
    <property type="entry name" value="DEXDc"/>
    <property type="match status" value="2"/>
</dbReference>
<dbReference type="InterPro" id="IPR014013">
    <property type="entry name" value="Helic_SF1/SF2_ATP-bd_DinG/Rad3"/>
</dbReference>
<keyword evidence="5" id="KW-0238">DNA-binding</keyword>
<dbReference type="InterPro" id="IPR012337">
    <property type="entry name" value="RNaseH-like_sf"/>
</dbReference>
<feature type="compositionally biased region" description="Basic and acidic residues" evidence="9">
    <location>
        <begin position="659"/>
        <end position="672"/>
    </location>
</feature>
<dbReference type="PROSITE" id="PS51194">
    <property type="entry name" value="HELICASE_CTER"/>
    <property type="match status" value="1"/>
</dbReference>
<evidence type="ECO:0000259" key="11">
    <source>
        <dbReference type="PROSITE" id="PS51193"/>
    </source>
</evidence>
<dbReference type="Gene3D" id="3.40.50.300">
    <property type="entry name" value="P-loop containing nucleotide triphosphate hydrolases"/>
    <property type="match status" value="4"/>
</dbReference>
<comment type="caution">
    <text evidence="13">The sequence shown here is derived from an EMBL/GenBank/DDBJ whole genome shotgun (WGS) entry which is preliminary data.</text>
</comment>
<evidence type="ECO:0000256" key="3">
    <source>
        <dbReference type="ARBA" id="ARBA00022801"/>
    </source>
</evidence>
<keyword evidence="2" id="KW-0547">Nucleotide-binding</keyword>
<dbReference type="SMART" id="SM00479">
    <property type="entry name" value="EXOIII"/>
    <property type="match status" value="1"/>
</dbReference>
<keyword evidence="13" id="KW-0347">Helicase</keyword>
<dbReference type="InterPro" id="IPR027417">
    <property type="entry name" value="P-loop_NTPase"/>
</dbReference>
<dbReference type="InterPro" id="IPR013520">
    <property type="entry name" value="Ribonucl_H"/>
</dbReference>
<dbReference type="Gene3D" id="3.30.420.10">
    <property type="entry name" value="Ribonuclease H-like superfamily/Ribonuclease H"/>
    <property type="match status" value="1"/>
</dbReference>
<evidence type="ECO:0000256" key="1">
    <source>
        <dbReference type="ARBA" id="ARBA00005446"/>
    </source>
</evidence>
<evidence type="ECO:0000259" key="12">
    <source>
        <dbReference type="PROSITE" id="PS51194"/>
    </source>
</evidence>
<dbReference type="SMART" id="SM00491">
    <property type="entry name" value="HELICc2"/>
    <property type="match status" value="1"/>
</dbReference>
<comment type="similarity">
    <text evidence="1">Belongs to the helicase family. RecQ subfamily.</text>
</comment>
<keyword evidence="3" id="KW-0378">Hydrolase</keyword>
<feature type="region of interest" description="Disordered" evidence="9">
    <location>
        <begin position="659"/>
        <end position="724"/>
    </location>
</feature>
<dbReference type="InterPro" id="IPR006555">
    <property type="entry name" value="ATP-dep_Helicase_C"/>
</dbReference>
<dbReference type="SUPFAM" id="SSF53098">
    <property type="entry name" value="Ribonuclease H-like"/>
    <property type="match status" value="1"/>
</dbReference>
<dbReference type="PROSITE" id="PS51192">
    <property type="entry name" value="HELICASE_ATP_BIND_1"/>
    <property type="match status" value="1"/>
</dbReference>
<sequence>MVRPTAERPAGDRRIYQIGAVRLSSGATWVEAAPRLTAWVKLPDVDWEEQLRSASVRSQYASRAVPVEQALHDLRDYLADADIIVAYNGTGADFPLLDEVATAAQQPPFGGLRRVDALYLAHAVWPTARSYRLAELADDVSVDRTGLNWHDAADDADLTARLLHRAAAVVDSWDGPVRDLLLAVSAGSPGWDLLTSLLATPAGQPAADDGAVAEVLADVFGGGDLREPTRRGRTMPPNLSIPAHLFDQTAHVDPHALAQVAASGAVERRPAQQQMAQLLARQVAAGRDALCEAPTGTGKSYAILATALEWLASDPRRQVVLATFTKQLQTQLAADITRLASAIPGLDDIADLVKGKRNRLSLRALVAALTDAVTAAAGAGGTGGRSRFAAHPGYCELLVYLVRRLTTATSAQQAWVARSVDTADVPVFLAEYLEATAGPLVGLWLASVSQESDDYGSGSRSPLARMTDTVAEALAGHRLVIANHALLLSNPDAFADDTLLVVDEAHSLESAATGAASAEVDYRAVENLVAELRRWYITQRVAPQVLGEQITELERMLDTEAMPRAARAVFDTAGGEPGTRAATVASPFGGLGGSGPARQLLARLESLAVVAGIVYRQMSGHLESAQMQAASWWERERAASLAARVGTLGEAADRIVADARDILDPPRPDRAAGDPASAEDTTGDADAAETVAPVDPFEEQLGEDGSGITRPDLGPDDTGHAAAPMGSNRVVFATELEIDALSVSARRYAFSTTSAPIELARDQQWALARSRFARTFFVSATLQVSGKWDYIRNRLGLGSDVDAHYLSGPFDLAAQARLVCLTDFPSWAEQTDGAVRTVAHQLAGYAREAIRPVAAAGDDGPSADGFTGGGLVLTTSTRAASAIAERLLAELPAAAPGVPVTVAPLLGNAQAARAFTATGGFCVATRGMWQGVDFPADRLSLVWINKLPFAPFADPIVAARRAAVARRATDTGHPDPDRVATESYYLPLAAMDLRQAVGRLIRSAHHRGVVIISDRKLAGQTALRRSYRRVFLESLDPGLLMPDPDTGEKAGGNLMSMAEGWERVWRFLADSGRITPERADELCTPDALAEHTLLPATRKILAARIDDETEAVARADGKLGDLLVERCAQIAGYLRFCDAPLQLRPQQEQVIRAVADNADVLALLPTGFGKSYTFQLPALALTGVTVVVSPLVALMADQALELNASVGGAVRALVGPMAESNSRRGKTEVAEQLTSTHDHGIKLIYISPERLGNRRFQQLLRIGAANGQLRRVAVDEAHTFVQWGDDFRPSFRRAAGLLTQLRQQHGVRITAVTATANRGVRAGLRSGLFGLADEPSVGEPLVTVTADPLRPELAIYRRTFRAAGPNIVAGLAEAVTSACDDHAIFYCLTVREVDALYAHLREFVGEGETRRVRRFHGRLSEAEKAAVLIEFRDAPKKGEEGFVPLLIVATSAFGLGVNRGDIRCVFVVSPPTDLAGLYQQLGRAGRDQAGRDPAEITAPSYGLALGTGRGFRTVAWMISQGLPDPTLRRIGNAVLSAARGRGVLDPDLVADTVIGEEVTAGWMSLDDARKPATAAMYRTAVIRALAALAAAGTIDDGGDFPATVVLTPLDDPVSCPDVLAAAATVVQQLTTTRPGRHRLTEVHRQLTAAVDGYDDLAADAAGTWALLAILHDLGVVDVSQAGNNQTLVSVGMLGGPGKLPADFGARMNAHRARLSTELTALRDWYAESTRCANVGFTEYFGQAGQPVPDGTCSTAACRCSTCWSTSSDTTSTPALLNALNTPQPRPSADRDGAPYQAAVDRYVRALLWDNYRGLTAGMLHRVLRGDDSYLSSRSGRLRPLWPQLLYHRLRGVDPGIKLIHVNDALIRLDNAGEAVLTDLGRVWRLRRHVDHDKSRAVVSAR</sequence>
<dbReference type="GO" id="GO:0004386">
    <property type="term" value="F:helicase activity"/>
    <property type="evidence" value="ECO:0007669"/>
    <property type="project" value="UniProtKB-KW"/>
</dbReference>
<keyword evidence="4" id="KW-0067">ATP-binding</keyword>
<evidence type="ECO:0000256" key="7">
    <source>
        <dbReference type="ARBA" id="ARBA00034617"/>
    </source>
</evidence>
<dbReference type="SMART" id="SM00490">
    <property type="entry name" value="HELICc"/>
    <property type="match status" value="1"/>
</dbReference>
<evidence type="ECO:0000256" key="8">
    <source>
        <dbReference type="ARBA" id="ARBA00034808"/>
    </source>
</evidence>
<comment type="catalytic activity">
    <reaction evidence="7">
        <text>Couples ATP hydrolysis with the unwinding of duplex DNA by translocating in the 3'-5' direction.</text>
        <dbReference type="EC" id="5.6.2.4"/>
    </reaction>
</comment>
<reference evidence="14" key="1">
    <citation type="journal article" date="2019" name="Int. J. Syst. Evol. Microbiol.">
        <title>The Global Catalogue of Microorganisms (GCM) 10K type strain sequencing project: providing services to taxonomists for standard genome sequencing and annotation.</title>
        <authorList>
            <consortium name="The Broad Institute Genomics Platform"/>
            <consortium name="The Broad Institute Genome Sequencing Center for Infectious Disease"/>
            <person name="Wu L."/>
            <person name="Ma J."/>
        </authorList>
    </citation>
    <scope>NUCLEOTIDE SEQUENCE [LARGE SCALE GENOMIC DNA]</scope>
    <source>
        <strain evidence="14">CGMCC 4.7144</strain>
    </source>
</reference>
<keyword evidence="6" id="KW-0413">Isomerase</keyword>
<evidence type="ECO:0000256" key="5">
    <source>
        <dbReference type="ARBA" id="ARBA00023125"/>
    </source>
</evidence>
<dbReference type="Proteomes" id="UP001596226">
    <property type="component" value="Unassembled WGS sequence"/>
</dbReference>
<dbReference type="SUPFAM" id="SSF52540">
    <property type="entry name" value="P-loop containing nucleoside triphosphate hydrolases"/>
    <property type="match status" value="3"/>
</dbReference>
<dbReference type="EC" id="5.6.2.4" evidence="8"/>
<dbReference type="InterPro" id="IPR036397">
    <property type="entry name" value="RNaseH_sf"/>
</dbReference>
<dbReference type="EMBL" id="JBHSQS010000003">
    <property type="protein sequence ID" value="MFC5922818.1"/>
    <property type="molecule type" value="Genomic_DNA"/>
</dbReference>
<organism evidence="13 14">
    <name type="scientific">Micromonospora vulcania</name>
    <dbReference type="NCBI Taxonomy" id="1441873"/>
    <lineage>
        <taxon>Bacteria</taxon>
        <taxon>Bacillati</taxon>
        <taxon>Actinomycetota</taxon>
        <taxon>Actinomycetes</taxon>
        <taxon>Micromonosporales</taxon>
        <taxon>Micromonosporaceae</taxon>
        <taxon>Micromonospora</taxon>
    </lineage>
</organism>
<dbReference type="Pfam" id="PF00270">
    <property type="entry name" value="DEAD"/>
    <property type="match status" value="2"/>
</dbReference>